<keyword evidence="13" id="KW-1185">Reference proteome</keyword>
<dbReference type="Pfam" id="PF03662">
    <property type="entry name" value="Glyco_hydro_79n"/>
    <property type="match status" value="1"/>
</dbReference>
<protein>
    <submittedName>
        <fullName evidence="12">OLC1v1038092C2</fullName>
    </submittedName>
</protein>
<dbReference type="InterPro" id="IPR005199">
    <property type="entry name" value="Glyco_hydro_79"/>
</dbReference>
<dbReference type="FunFam" id="3.20.20.80:FF:000023">
    <property type="entry name" value="heparanase-like protein 3"/>
    <property type="match status" value="1"/>
</dbReference>
<sequence length="559" mass="61434">MGSALVQLLCMWWLSLFSSSISSIFVYSKVVNDDSNGTTARTGGGGTAQPGFVYVDGSSPIGQIDSDFICATMDWWPPEKCDYGTCSWDHASLLNLDLNNVILLNAIKAFSPLKIRLGGTLQDKVIYQTEDHTQPCNPFSLSPSELFGFSQGCLPLSRWDQLNAFFQKSGAEVIFGLNALNGRSISTSSGTATGAWNSSNAESLIRYTVKKGYTIYGWELGNELCGNGVGARVAADQYASDTVALRNLVEEIYQGAANKPKIISPGGFFDEGWFTTFLQKSNMAVDAVTHHIYNLGAGVDPHVLERILDPSYLDGEADTFSRLRGVIRNSATSASAWVGEAGGAYNSGRNGVSNAFVYSFWYLDQLGMSASYDTKTYCRQTLIGGNYGLLNTTTFVPHPDYYSALLWHQVMGRNVLSTKFTGTKKIRAYAHCAKQSKGITLLFINLDGSNSIEVKVAHSDTIKHQRHHHHHHHLKSKVFLMHKHRRVSSVIREEYHLTAKDGDLHSQIMLLNGYELAVDKNGNIPQLKPQSANASEPIIVAPYSIVFAHMPYLLLPACN</sequence>
<dbReference type="GO" id="GO:0004566">
    <property type="term" value="F:beta-glucuronidase activity"/>
    <property type="evidence" value="ECO:0007669"/>
    <property type="project" value="TreeGrafter"/>
</dbReference>
<comment type="function">
    <text evidence="10">Endoglycosidase which is a cell surface and extracellular matrix-degrading enzyme. Cleaves heparan sulfate proteoglycans (HSPGs) into heparan sulfate side chains and core proteoglycans.</text>
</comment>
<evidence type="ECO:0000313" key="12">
    <source>
        <dbReference type="EMBL" id="CAI9100901.1"/>
    </source>
</evidence>
<feature type="chain" id="PRO_5043863819" evidence="11">
    <location>
        <begin position="24"/>
        <end position="559"/>
    </location>
</feature>
<evidence type="ECO:0000256" key="8">
    <source>
        <dbReference type="ARBA" id="ARBA00023228"/>
    </source>
</evidence>
<dbReference type="Proteomes" id="UP001161247">
    <property type="component" value="Chromosome 3"/>
</dbReference>
<evidence type="ECO:0000256" key="3">
    <source>
        <dbReference type="ARBA" id="ARBA00022525"/>
    </source>
</evidence>
<dbReference type="SUPFAM" id="SSF51445">
    <property type="entry name" value="(Trans)glycosidases"/>
    <property type="match status" value="1"/>
</dbReference>
<evidence type="ECO:0000256" key="6">
    <source>
        <dbReference type="ARBA" id="ARBA00023136"/>
    </source>
</evidence>
<keyword evidence="5" id="KW-0378">Hydrolase</keyword>
<keyword evidence="6" id="KW-0472">Membrane</keyword>
<dbReference type="Gene3D" id="3.20.20.80">
    <property type="entry name" value="Glycosidases"/>
    <property type="match status" value="1"/>
</dbReference>
<keyword evidence="7" id="KW-0325">Glycoprotein</keyword>
<dbReference type="GO" id="GO:0005576">
    <property type="term" value="C:extracellular region"/>
    <property type="evidence" value="ECO:0007669"/>
    <property type="project" value="UniProtKB-SubCell"/>
</dbReference>
<evidence type="ECO:0000256" key="4">
    <source>
        <dbReference type="ARBA" id="ARBA00022729"/>
    </source>
</evidence>
<keyword evidence="4 11" id="KW-0732">Signal</keyword>
<keyword evidence="8" id="KW-0458">Lysosome</keyword>
<evidence type="ECO:0000256" key="9">
    <source>
        <dbReference type="ARBA" id="ARBA00023765"/>
    </source>
</evidence>
<organism evidence="12 13">
    <name type="scientific">Oldenlandia corymbosa var. corymbosa</name>
    <dbReference type="NCBI Taxonomy" id="529605"/>
    <lineage>
        <taxon>Eukaryota</taxon>
        <taxon>Viridiplantae</taxon>
        <taxon>Streptophyta</taxon>
        <taxon>Embryophyta</taxon>
        <taxon>Tracheophyta</taxon>
        <taxon>Spermatophyta</taxon>
        <taxon>Magnoliopsida</taxon>
        <taxon>eudicotyledons</taxon>
        <taxon>Gunneridae</taxon>
        <taxon>Pentapetalae</taxon>
        <taxon>asterids</taxon>
        <taxon>lamiids</taxon>
        <taxon>Gentianales</taxon>
        <taxon>Rubiaceae</taxon>
        <taxon>Rubioideae</taxon>
        <taxon>Spermacoceae</taxon>
        <taxon>Hedyotis-Oldenlandia complex</taxon>
        <taxon>Oldenlandia</taxon>
    </lineage>
</organism>
<evidence type="ECO:0000256" key="11">
    <source>
        <dbReference type="SAM" id="SignalP"/>
    </source>
</evidence>
<evidence type="ECO:0000256" key="2">
    <source>
        <dbReference type="ARBA" id="ARBA00009800"/>
    </source>
</evidence>
<evidence type="ECO:0000256" key="10">
    <source>
        <dbReference type="ARBA" id="ARBA00055929"/>
    </source>
</evidence>
<comment type="similarity">
    <text evidence="2">Belongs to the glycosyl hydrolase 79 family.</text>
</comment>
<feature type="signal peptide" evidence="11">
    <location>
        <begin position="1"/>
        <end position="23"/>
    </location>
</feature>
<reference evidence="12" key="1">
    <citation type="submission" date="2023-03" db="EMBL/GenBank/DDBJ databases">
        <authorList>
            <person name="Julca I."/>
        </authorList>
    </citation>
    <scope>NUCLEOTIDE SEQUENCE</scope>
</reference>
<comment type="subcellular location">
    <subcellularLocation>
        <location evidence="9">Lysosome membrane</location>
        <topology evidence="9">Peripheral membrane protein</topology>
    </subcellularLocation>
    <subcellularLocation>
        <location evidence="1">Secreted</location>
    </subcellularLocation>
</comment>
<evidence type="ECO:0000313" key="13">
    <source>
        <dbReference type="Proteomes" id="UP001161247"/>
    </source>
</evidence>
<evidence type="ECO:0000256" key="5">
    <source>
        <dbReference type="ARBA" id="ARBA00022801"/>
    </source>
</evidence>
<proteinExistence type="inferred from homology"/>
<keyword evidence="3" id="KW-0964">Secreted</keyword>
<dbReference type="GO" id="GO:0009505">
    <property type="term" value="C:plant-type cell wall"/>
    <property type="evidence" value="ECO:0007669"/>
    <property type="project" value="TreeGrafter"/>
</dbReference>
<dbReference type="PANTHER" id="PTHR14363">
    <property type="entry name" value="HEPARANASE-RELATED"/>
    <property type="match status" value="1"/>
</dbReference>
<dbReference type="EMBL" id="OX459120">
    <property type="protein sequence ID" value="CAI9100901.1"/>
    <property type="molecule type" value="Genomic_DNA"/>
</dbReference>
<name>A0AAV1CYZ1_OLDCO</name>
<dbReference type="PANTHER" id="PTHR14363:SF17">
    <property type="entry name" value="HEPARANASE-LIKE PROTEIN 3"/>
    <property type="match status" value="1"/>
</dbReference>
<evidence type="ECO:0000256" key="1">
    <source>
        <dbReference type="ARBA" id="ARBA00004613"/>
    </source>
</evidence>
<dbReference type="InterPro" id="IPR017853">
    <property type="entry name" value="GH"/>
</dbReference>
<accession>A0AAV1CYZ1</accession>
<evidence type="ECO:0000256" key="7">
    <source>
        <dbReference type="ARBA" id="ARBA00023180"/>
    </source>
</evidence>
<gene>
    <name evidence="12" type="ORF">OLC1_LOCUS10613</name>
</gene>
<dbReference type="AlphaFoldDB" id="A0AAV1CYZ1"/>
<dbReference type="GO" id="GO:0005765">
    <property type="term" value="C:lysosomal membrane"/>
    <property type="evidence" value="ECO:0007669"/>
    <property type="project" value="UniProtKB-SubCell"/>
</dbReference>